<keyword evidence="6 7" id="KW-0472">Membrane</keyword>
<evidence type="ECO:0000256" key="4">
    <source>
        <dbReference type="ARBA" id="ARBA00022692"/>
    </source>
</evidence>
<evidence type="ECO:0000313" key="8">
    <source>
        <dbReference type="EMBL" id="VFK42109.1"/>
    </source>
</evidence>
<evidence type="ECO:0000256" key="6">
    <source>
        <dbReference type="ARBA" id="ARBA00023136"/>
    </source>
</evidence>
<reference evidence="8" key="1">
    <citation type="submission" date="2019-02" db="EMBL/GenBank/DDBJ databases">
        <authorList>
            <person name="Gruber-Vodicka R. H."/>
            <person name="Seah K. B. B."/>
        </authorList>
    </citation>
    <scope>NUCLEOTIDE SEQUENCE</scope>
    <source>
        <strain evidence="9">BECK_S127</strain>
        <strain evidence="8">BECK_S1320</strain>
    </source>
</reference>
<name>A0A450YKS8_9GAMM</name>
<gene>
    <name evidence="9" type="ORF">BECKSD772D_GA0070982_103013</name>
    <name evidence="8" type="ORF">BECKSD772E_GA0070983_101420</name>
</gene>
<evidence type="ECO:0000256" key="3">
    <source>
        <dbReference type="ARBA" id="ARBA00022475"/>
    </source>
</evidence>
<dbReference type="GO" id="GO:0008324">
    <property type="term" value="F:monoatomic cation transmembrane transporter activity"/>
    <property type="evidence" value="ECO:0007669"/>
    <property type="project" value="InterPro"/>
</dbReference>
<organism evidence="8">
    <name type="scientific">Candidatus Kentrum sp. SD</name>
    <dbReference type="NCBI Taxonomy" id="2126332"/>
    <lineage>
        <taxon>Bacteria</taxon>
        <taxon>Pseudomonadati</taxon>
        <taxon>Pseudomonadota</taxon>
        <taxon>Gammaproteobacteria</taxon>
        <taxon>Candidatus Kentrum</taxon>
    </lineage>
</organism>
<dbReference type="PIRSF" id="PIRSF019239">
    <property type="entry name" value="MrpE"/>
    <property type="match status" value="1"/>
</dbReference>
<evidence type="ECO:0000256" key="1">
    <source>
        <dbReference type="ARBA" id="ARBA00004651"/>
    </source>
</evidence>
<proteinExistence type="inferred from homology"/>
<keyword evidence="4 7" id="KW-0812">Transmembrane</keyword>
<sequence>MFNRIHYPRAASFMATKVQNLAALFATLFIFWMLLNGVFAIDVLGIGVLVSVIIASLFRDSAVLYAEPRSTTRILRAVMLYLLYFLKELVKSNIKIAGIVLSPAMPINPGIVKVRTRLKSKSGRLLLANSITLTPGTLTVELQGEWLYIHWITVESADIDAATAKIVAGFERYLEVIYE</sequence>
<dbReference type="EMBL" id="CAADHB010000030">
    <property type="protein sequence ID" value="VFK78943.1"/>
    <property type="molecule type" value="Genomic_DNA"/>
</dbReference>
<evidence type="ECO:0000256" key="5">
    <source>
        <dbReference type="ARBA" id="ARBA00022989"/>
    </source>
</evidence>
<dbReference type="InterPro" id="IPR002758">
    <property type="entry name" value="Cation_antiport_E"/>
</dbReference>
<accession>A0A450YKS8</accession>
<comment type="similarity">
    <text evidence="2">Belongs to the CPA3 antiporters (TC 2.A.63) subunit E family.</text>
</comment>
<dbReference type="GO" id="GO:0005886">
    <property type="term" value="C:plasma membrane"/>
    <property type="evidence" value="ECO:0007669"/>
    <property type="project" value="UniProtKB-SubCell"/>
</dbReference>
<keyword evidence="5 7" id="KW-1133">Transmembrane helix</keyword>
<protein>
    <submittedName>
        <fullName evidence="8">Multicomponent Na+:H+ antiporter subunit E</fullName>
    </submittedName>
</protein>
<feature type="transmembrane region" description="Helical" evidence="7">
    <location>
        <begin position="21"/>
        <end position="54"/>
    </location>
</feature>
<evidence type="ECO:0000256" key="2">
    <source>
        <dbReference type="ARBA" id="ARBA00006228"/>
    </source>
</evidence>
<dbReference type="PANTHER" id="PTHR34584">
    <property type="entry name" value="NA(+)/H(+) ANTIPORTER SUBUNIT E1"/>
    <property type="match status" value="1"/>
</dbReference>
<dbReference type="Pfam" id="PF01899">
    <property type="entry name" value="MNHE"/>
    <property type="match status" value="1"/>
</dbReference>
<comment type="subcellular location">
    <subcellularLocation>
        <location evidence="1">Cell membrane</location>
        <topology evidence="1">Multi-pass membrane protein</topology>
    </subcellularLocation>
</comment>
<dbReference type="EMBL" id="CAADFU010000014">
    <property type="protein sequence ID" value="VFK42109.1"/>
    <property type="molecule type" value="Genomic_DNA"/>
</dbReference>
<dbReference type="AlphaFoldDB" id="A0A450YKS8"/>
<dbReference type="PANTHER" id="PTHR34584:SF1">
    <property type="entry name" value="NA(+)_H(+) ANTIPORTER SUBUNIT E1"/>
    <property type="match status" value="1"/>
</dbReference>
<evidence type="ECO:0000313" key="9">
    <source>
        <dbReference type="EMBL" id="VFK78943.1"/>
    </source>
</evidence>
<keyword evidence="3" id="KW-1003">Cell membrane</keyword>
<evidence type="ECO:0000256" key="7">
    <source>
        <dbReference type="SAM" id="Phobius"/>
    </source>
</evidence>